<accession>X1F489</accession>
<dbReference type="Pfam" id="PF09861">
    <property type="entry name" value="Lar_N"/>
    <property type="match status" value="1"/>
</dbReference>
<organism evidence="2">
    <name type="scientific">marine sediment metagenome</name>
    <dbReference type="NCBI Taxonomy" id="412755"/>
    <lineage>
        <taxon>unclassified sequences</taxon>
        <taxon>metagenomes</taxon>
        <taxon>ecological metagenomes</taxon>
    </lineage>
</organism>
<dbReference type="InterPro" id="IPR018657">
    <property type="entry name" value="LarA-like_N"/>
</dbReference>
<dbReference type="PANTHER" id="PTHR33171">
    <property type="entry name" value="LAR_N DOMAIN-CONTAINING PROTEIN"/>
    <property type="match status" value="1"/>
</dbReference>
<dbReference type="Gene3D" id="3.90.226.30">
    <property type="match status" value="1"/>
</dbReference>
<comment type="caution">
    <text evidence="2">The sequence shown here is derived from an EMBL/GenBank/DDBJ whole genome shotgun (WGS) entry which is preliminary data.</text>
</comment>
<sequence>DSKIGTPIDVNKTYYNADLKIAVGGVIPHPLAGFGGGAKIVLPGVCGIRTLEANHSAGMRGIGAGIGRMTEIREDIEDIVDNVGLDFSVNVVMNEIGNITDIYSGHYRDAHRQAMEAAKISYKTEITLENQICFLNSYTEDSELNQSIKAFNILMTASNRFLDRKGTIVVMSSSYEGKGFHSLIAETGAKLYNNFGNGILWKAFVKRRNVYFFSPNISKPDLYHFYPKSVQLFNEWNELINELSNMHGNAPKVAIIPTSMQLA</sequence>
<evidence type="ECO:0000313" key="2">
    <source>
        <dbReference type="EMBL" id="GAH40441.1"/>
    </source>
</evidence>
<reference evidence="2" key="1">
    <citation type="journal article" date="2014" name="Front. Microbiol.">
        <title>High frequency of phylogenetically diverse reductive dehalogenase-homologous genes in deep subseafloor sedimentary metagenomes.</title>
        <authorList>
            <person name="Kawai M."/>
            <person name="Futagami T."/>
            <person name="Toyoda A."/>
            <person name="Takaki Y."/>
            <person name="Nishi S."/>
            <person name="Hori S."/>
            <person name="Arai W."/>
            <person name="Tsubouchi T."/>
            <person name="Morono Y."/>
            <person name="Uchiyama I."/>
            <person name="Ito T."/>
            <person name="Fujiyama A."/>
            <person name="Inagaki F."/>
            <person name="Takami H."/>
        </authorList>
    </citation>
    <scope>NUCLEOTIDE SEQUENCE</scope>
    <source>
        <strain evidence="2">Expedition CK06-06</strain>
    </source>
</reference>
<dbReference type="Gene3D" id="3.40.50.11440">
    <property type="match status" value="1"/>
</dbReference>
<evidence type="ECO:0000259" key="1">
    <source>
        <dbReference type="Pfam" id="PF09861"/>
    </source>
</evidence>
<gene>
    <name evidence="2" type="ORF">S03H2_13883</name>
</gene>
<dbReference type="GO" id="GO:0050043">
    <property type="term" value="F:lactate racemase activity"/>
    <property type="evidence" value="ECO:0007669"/>
    <property type="project" value="InterPro"/>
</dbReference>
<dbReference type="InterPro" id="IPR048068">
    <property type="entry name" value="LarA-like"/>
</dbReference>
<dbReference type="EMBL" id="BARU01007039">
    <property type="protein sequence ID" value="GAH40441.1"/>
    <property type="molecule type" value="Genomic_DNA"/>
</dbReference>
<dbReference type="PANTHER" id="PTHR33171:SF17">
    <property type="entry name" value="LARA-LIKE N-TERMINAL DOMAIN-CONTAINING PROTEIN"/>
    <property type="match status" value="1"/>
</dbReference>
<proteinExistence type="predicted"/>
<dbReference type="InterPro" id="IPR043166">
    <property type="entry name" value="LarA-like_C"/>
</dbReference>
<feature type="domain" description="LarA-like N-terminal" evidence="1">
    <location>
        <begin position="2"/>
        <end position="59"/>
    </location>
</feature>
<dbReference type="AlphaFoldDB" id="X1F489"/>
<protein>
    <recommendedName>
        <fullName evidence="1">LarA-like N-terminal domain-containing protein</fullName>
    </recommendedName>
</protein>
<feature type="non-terminal residue" evidence="2">
    <location>
        <position position="1"/>
    </location>
</feature>
<name>X1F489_9ZZZZ</name>